<evidence type="ECO:0000313" key="2">
    <source>
        <dbReference type="Proteomes" id="UP000789366"/>
    </source>
</evidence>
<proteinExistence type="predicted"/>
<keyword evidence="2" id="KW-1185">Reference proteome</keyword>
<accession>A0ACA9MAL4</accession>
<protein>
    <submittedName>
        <fullName evidence="1">16798_t:CDS:1</fullName>
    </submittedName>
</protein>
<organism evidence="1 2">
    <name type="scientific">Cetraspora pellucida</name>
    <dbReference type="NCBI Taxonomy" id="1433469"/>
    <lineage>
        <taxon>Eukaryota</taxon>
        <taxon>Fungi</taxon>
        <taxon>Fungi incertae sedis</taxon>
        <taxon>Mucoromycota</taxon>
        <taxon>Glomeromycotina</taxon>
        <taxon>Glomeromycetes</taxon>
        <taxon>Diversisporales</taxon>
        <taxon>Gigasporaceae</taxon>
        <taxon>Cetraspora</taxon>
    </lineage>
</organism>
<feature type="non-terminal residue" evidence="1">
    <location>
        <position position="1"/>
    </location>
</feature>
<sequence>LIRSPVVLTEFQNSPTLKSKTVTSHVNKIFKTMTNTSANGFNSKGPKGNNSR</sequence>
<evidence type="ECO:0000313" key="1">
    <source>
        <dbReference type="EMBL" id="CAG8576911.1"/>
    </source>
</evidence>
<name>A0ACA9MAL4_9GLOM</name>
<dbReference type="EMBL" id="CAJVPW010007096">
    <property type="protein sequence ID" value="CAG8576911.1"/>
    <property type="molecule type" value="Genomic_DNA"/>
</dbReference>
<dbReference type="Proteomes" id="UP000789366">
    <property type="component" value="Unassembled WGS sequence"/>
</dbReference>
<gene>
    <name evidence="1" type="ORF">SPELUC_LOCUS6210</name>
</gene>
<reference evidence="1" key="1">
    <citation type="submission" date="2021-06" db="EMBL/GenBank/DDBJ databases">
        <authorList>
            <person name="Kallberg Y."/>
            <person name="Tangrot J."/>
            <person name="Rosling A."/>
        </authorList>
    </citation>
    <scope>NUCLEOTIDE SEQUENCE</scope>
    <source>
        <strain evidence="1">28 12/20/2015</strain>
    </source>
</reference>
<comment type="caution">
    <text evidence="1">The sequence shown here is derived from an EMBL/GenBank/DDBJ whole genome shotgun (WGS) entry which is preliminary data.</text>
</comment>